<evidence type="ECO:0000313" key="20">
    <source>
        <dbReference type="Proteomes" id="UP000525298"/>
    </source>
</evidence>
<comment type="caution">
    <text evidence="19">The sequence shown here is derived from an EMBL/GenBank/DDBJ whole genome shotgun (WGS) entry which is preliminary data.</text>
</comment>
<dbReference type="PANTHER" id="PTHR11817">
    <property type="entry name" value="PYRUVATE KINASE"/>
    <property type="match status" value="1"/>
</dbReference>
<keyword evidence="20" id="KW-1185">Reference proteome</keyword>
<dbReference type="NCBIfam" id="NF004491">
    <property type="entry name" value="PRK05826.1"/>
    <property type="match status" value="1"/>
</dbReference>
<evidence type="ECO:0000256" key="9">
    <source>
        <dbReference type="ARBA" id="ARBA00022741"/>
    </source>
</evidence>
<dbReference type="Gene3D" id="3.40.1380.20">
    <property type="entry name" value="Pyruvate kinase, C-terminal domain"/>
    <property type="match status" value="1"/>
</dbReference>
<comment type="similarity">
    <text evidence="4 16">Belongs to the pyruvate kinase family.</text>
</comment>
<dbReference type="GO" id="GO:0004743">
    <property type="term" value="F:pyruvate kinase activity"/>
    <property type="evidence" value="ECO:0007669"/>
    <property type="project" value="UniProtKB-UniRule"/>
</dbReference>
<comment type="cofactor">
    <cofactor evidence="1">
        <name>Mg(2+)</name>
        <dbReference type="ChEBI" id="CHEBI:18420"/>
    </cofactor>
</comment>
<keyword evidence="11" id="KW-0067">ATP-binding</keyword>
<feature type="domain" description="Pyruvate kinase C-terminal" evidence="18">
    <location>
        <begin position="353"/>
        <end position="465"/>
    </location>
</feature>
<dbReference type="PRINTS" id="PR01050">
    <property type="entry name" value="PYRUVTKNASE"/>
</dbReference>
<dbReference type="SUPFAM" id="SSF51621">
    <property type="entry name" value="Phosphoenolpyruvate/pyruvate domain"/>
    <property type="match status" value="1"/>
</dbReference>
<dbReference type="RefSeq" id="WP_181552565.1">
    <property type="nucleotide sequence ID" value="NZ_JACDUS010000014.1"/>
</dbReference>
<comment type="cofactor">
    <cofactor evidence="2">
        <name>K(+)</name>
        <dbReference type="ChEBI" id="CHEBI:29103"/>
    </cofactor>
</comment>
<dbReference type="SUPFAM" id="SSF52935">
    <property type="entry name" value="PK C-terminal domain-like"/>
    <property type="match status" value="1"/>
</dbReference>
<dbReference type="InterPro" id="IPR011037">
    <property type="entry name" value="Pyrv_Knase-like_insert_dom_sf"/>
</dbReference>
<dbReference type="InterPro" id="IPR015806">
    <property type="entry name" value="Pyrv_Knase_insert_dom_sf"/>
</dbReference>
<keyword evidence="13 16" id="KW-0324">Glycolysis</keyword>
<dbReference type="NCBIfam" id="TIGR01064">
    <property type="entry name" value="pyruv_kin"/>
    <property type="match status" value="1"/>
</dbReference>
<keyword evidence="10 16" id="KW-0418">Kinase</keyword>
<evidence type="ECO:0000256" key="6">
    <source>
        <dbReference type="ARBA" id="ARBA00018587"/>
    </source>
</evidence>
<evidence type="ECO:0000256" key="2">
    <source>
        <dbReference type="ARBA" id="ARBA00001958"/>
    </source>
</evidence>
<comment type="catalytic activity">
    <reaction evidence="16">
        <text>pyruvate + ATP = phosphoenolpyruvate + ADP + H(+)</text>
        <dbReference type="Rhea" id="RHEA:18157"/>
        <dbReference type="ChEBI" id="CHEBI:15361"/>
        <dbReference type="ChEBI" id="CHEBI:15378"/>
        <dbReference type="ChEBI" id="CHEBI:30616"/>
        <dbReference type="ChEBI" id="CHEBI:58702"/>
        <dbReference type="ChEBI" id="CHEBI:456216"/>
        <dbReference type="EC" id="2.7.1.40"/>
    </reaction>
</comment>
<dbReference type="InterPro" id="IPR015795">
    <property type="entry name" value="Pyrv_Knase_C"/>
</dbReference>
<dbReference type="InterPro" id="IPR015793">
    <property type="entry name" value="Pyrv_Knase_brl"/>
</dbReference>
<dbReference type="Gene3D" id="3.20.20.60">
    <property type="entry name" value="Phosphoenolpyruvate-binding domains"/>
    <property type="match status" value="1"/>
</dbReference>
<organism evidence="19 20">
    <name type="scientific">Desulfosalsimonas propionicica</name>
    <dbReference type="NCBI Taxonomy" id="332175"/>
    <lineage>
        <taxon>Bacteria</taxon>
        <taxon>Pseudomonadati</taxon>
        <taxon>Thermodesulfobacteriota</taxon>
        <taxon>Desulfobacteria</taxon>
        <taxon>Desulfobacterales</taxon>
        <taxon>Desulfosalsimonadaceae</taxon>
        <taxon>Desulfosalsimonas</taxon>
    </lineage>
</organism>
<evidence type="ECO:0000256" key="10">
    <source>
        <dbReference type="ARBA" id="ARBA00022777"/>
    </source>
</evidence>
<evidence type="ECO:0000256" key="12">
    <source>
        <dbReference type="ARBA" id="ARBA00022842"/>
    </source>
</evidence>
<dbReference type="UniPathway" id="UPA00109">
    <property type="reaction ID" value="UER00188"/>
</dbReference>
<dbReference type="GO" id="GO:0005524">
    <property type="term" value="F:ATP binding"/>
    <property type="evidence" value="ECO:0007669"/>
    <property type="project" value="UniProtKB-KW"/>
</dbReference>
<dbReference type="EC" id="2.7.1.40" evidence="5 15"/>
<evidence type="ECO:0000256" key="8">
    <source>
        <dbReference type="ARBA" id="ARBA00022723"/>
    </source>
</evidence>
<evidence type="ECO:0000256" key="5">
    <source>
        <dbReference type="ARBA" id="ARBA00012142"/>
    </source>
</evidence>
<dbReference type="InterPro" id="IPR040442">
    <property type="entry name" value="Pyrv_kinase-like_dom_sf"/>
</dbReference>
<dbReference type="EMBL" id="JACDUS010000014">
    <property type="protein sequence ID" value="MBA2882950.1"/>
    <property type="molecule type" value="Genomic_DNA"/>
</dbReference>
<evidence type="ECO:0000256" key="16">
    <source>
        <dbReference type="RuleBase" id="RU000504"/>
    </source>
</evidence>
<dbReference type="GO" id="GO:0016301">
    <property type="term" value="F:kinase activity"/>
    <property type="evidence" value="ECO:0007669"/>
    <property type="project" value="UniProtKB-KW"/>
</dbReference>
<evidence type="ECO:0000313" key="19">
    <source>
        <dbReference type="EMBL" id="MBA2882950.1"/>
    </source>
</evidence>
<evidence type="ECO:0000256" key="4">
    <source>
        <dbReference type="ARBA" id="ARBA00008663"/>
    </source>
</evidence>
<name>A0A7W0HM35_9BACT</name>
<evidence type="ECO:0000256" key="3">
    <source>
        <dbReference type="ARBA" id="ARBA00004997"/>
    </source>
</evidence>
<feature type="domain" description="Pyruvate kinase barrel" evidence="17">
    <location>
        <begin position="2"/>
        <end position="323"/>
    </location>
</feature>
<keyword evidence="9" id="KW-0547">Nucleotide-binding</keyword>
<evidence type="ECO:0000256" key="11">
    <source>
        <dbReference type="ARBA" id="ARBA00022840"/>
    </source>
</evidence>
<evidence type="ECO:0000256" key="7">
    <source>
        <dbReference type="ARBA" id="ARBA00022679"/>
    </source>
</evidence>
<gene>
    <name evidence="19" type="ORF">HNR65_003306</name>
</gene>
<keyword evidence="8" id="KW-0479">Metal-binding</keyword>
<dbReference type="NCBIfam" id="NF004978">
    <property type="entry name" value="PRK06354.1"/>
    <property type="match status" value="1"/>
</dbReference>
<dbReference type="Pfam" id="PF00224">
    <property type="entry name" value="PK"/>
    <property type="match status" value="1"/>
</dbReference>
<dbReference type="FunFam" id="3.20.20.60:FF:000025">
    <property type="entry name" value="Pyruvate kinase"/>
    <property type="match status" value="1"/>
</dbReference>
<sequence length="472" mass="51196">MSKTKIVCTIGPACADVHILTRMIHAGMSVARLNFSHGGREKHAEMIQMVRTASEETGVPVAILQDLRGPKIRVGEVQSPGIHLKTGETLVLTTSEAEAGQGNRVSVSYPHLPEDVSVGDTILLADGLMEMVVSRTTKTEVHCEVITGGTLTSHKGINLPSGSVRTPAITEKDKADLAFGLSQDVDYVAMSFVRRSEDVRQAKEIIAHAGCSTPVIAKIEKHEALKDIDNIMDVSDGIMVARGDLGVEIPLENVPGTQKMLVEKGNEAGKPVIIATQMLRSMLDSPRPTRAEATDVANAVLDGADALMLSEETATGSHPVRAVEYMGRIAKVTEEKYPYEKSFQEILQTRISESVAHATCILSDHLTARAIIATTKSGYTAHQIARFRPKSRIIAVSPDIRTVRQLALYWGCLPGLMDYTRDTDEMFDRATEFAIEKGHAKKGDLVVITAGHPMWEAGTTNMITVRRLGDSV</sequence>
<dbReference type="GO" id="GO:0030955">
    <property type="term" value="F:potassium ion binding"/>
    <property type="evidence" value="ECO:0007669"/>
    <property type="project" value="UniProtKB-UniRule"/>
</dbReference>
<keyword evidence="12 16" id="KW-0460">Magnesium</keyword>
<keyword evidence="7 16" id="KW-0808">Transferase</keyword>
<dbReference type="AlphaFoldDB" id="A0A7W0HM35"/>
<dbReference type="InterPro" id="IPR015813">
    <property type="entry name" value="Pyrv/PenolPyrv_kinase-like_dom"/>
</dbReference>
<proteinExistence type="inferred from homology"/>
<evidence type="ECO:0000256" key="14">
    <source>
        <dbReference type="ARBA" id="ARBA00023317"/>
    </source>
</evidence>
<dbReference type="GO" id="GO:0000287">
    <property type="term" value="F:magnesium ion binding"/>
    <property type="evidence" value="ECO:0007669"/>
    <property type="project" value="UniProtKB-UniRule"/>
</dbReference>
<dbReference type="Gene3D" id="2.40.33.10">
    <property type="entry name" value="PK beta-barrel domain-like"/>
    <property type="match status" value="1"/>
</dbReference>
<comment type="pathway">
    <text evidence="3 16">Carbohydrate degradation; glycolysis; pyruvate from D-glyceraldehyde 3-phosphate: step 5/5.</text>
</comment>
<dbReference type="InterPro" id="IPR001697">
    <property type="entry name" value="Pyr_Knase"/>
</dbReference>
<dbReference type="Proteomes" id="UP000525298">
    <property type="component" value="Unassembled WGS sequence"/>
</dbReference>
<dbReference type="SUPFAM" id="SSF50800">
    <property type="entry name" value="PK beta-barrel domain-like"/>
    <property type="match status" value="1"/>
</dbReference>
<keyword evidence="14 19" id="KW-0670">Pyruvate</keyword>
<reference evidence="19 20" key="1">
    <citation type="submission" date="2020-07" db="EMBL/GenBank/DDBJ databases">
        <title>Genomic Encyclopedia of Type Strains, Phase IV (KMG-IV): sequencing the most valuable type-strain genomes for metagenomic binning, comparative biology and taxonomic classification.</title>
        <authorList>
            <person name="Goeker M."/>
        </authorList>
    </citation>
    <scope>NUCLEOTIDE SEQUENCE [LARGE SCALE GENOMIC DNA]</scope>
    <source>
        <strain evidence="19 20">DSM 17721</strain>
    </source>
</reference>
<accession>A0A7W0HM35</accession>
<dbReference type="InterPro" id="IPR036918">
    <property type="entry name" value="Pyrv_Knase_C_sf"/>
</dbReference>
<protein>
    <recommendedName>
        <fullName evidence="6 15">Pyruvate kinase</fullName>
        <ecNumber evidence="5 15">2.7.1.40</ecNumber>
    </recommendedName>
</protein>
<evidence type="ECO:0000256" key="1">
    <source>
        <dbReference type="ARBA" id="ARBA00001946"/>
    </source>
</evidence>
<dbReference type="Pfam" id="PF02887">
    <property type="entry name" value="PK_C"/>
    <property type="match status" value="1"/>
</dbReference>
<dbReference type="FunFam" id="2.40.33.10:FF:000001">
    <property type="entry name" value="Pyruvate kinase"/>
    <property type="match status" value="1"/>
</dbReference>
<evidence type="ECO:0000256" key="15">
    <source>
        <dbReference type="NCBIfam" id="TIGR01064"/>
    </source>
</evidence>
<evidence type="ECO:0000259" key="17">
    <source>
        <dbReference type="Pfam" id="PF00224"/>
    </source>
</evidence>
<evidence type="ECO:0000256" key="13">
    <source>
        <dbReference type="ARBA" id="ARBA00023152"/>
    </source>
</evidence>
<evidence type="ECO:0000259" key="18">
    <source>
        <dbReference type="Pfam" id="PF02887"/>
    </source>
</evidence>